<evidence type="ECO:0000313" key="1">
    <source>
        <dbReference type="EMBL" id="MFC3153269.1"/>
    </source>
</evidence>
<name>A0ABV7HHB7_9GAMM</name>
<protein>
    <submittedName>
        <fullName evidence="1">Uncharacterized protein</fullName>
    </submittedName>
</protein>
<organism evidence="1 2">
    <name type="scientific">Litoribrevibacter euphylliae</name>
    <dbReference type="NCBI Taxonomy" id="1834034"/>
    <lineage>
        <taxon>Bacteria</taxon>
        <taxon>Pseudomonadati</taxon>
        <taxon>Pseudomonadota</taxon>
        <taxon>Gammaproteobacteria</taxon>
        <taxon>Oceanospirillales</taxon>
        <taxon>Oceanospirillaceae</taxon>
        <taxon>Litoribrevibacter</taxon>
    </lineage>
</organism>
<reference evidence="2" key="1">
    <citation type="journal article" date="2019" name="Int. J. Syst. Evol. Microbiol.">
        <title>The Global Catalogue of Microorganisms (GCM) 10K type strain sequencing project: providing services to taxonomists for standard genome sequencing and annotation.</title>
        <authorList>
            <consortium name="The Broad Institute Genomics Platform"/>
            <consortium name="The Broad Institute Genome Sequencing Center for Infectious Disease"/>
            <person name="Wu L."/>
            <person name="Ma J."/>
        </authorList>
    </citation>
    <scope>NUCLEOTIDE SEQUENCE [LARGE SCALE GENOMIC DNA]</scope>
    <source>
        <strain evidence="2">KCTC 52438</strain>
    </source>
</reference>
<sequence length="144" mass="16578">MYPAAYPHDELKALYPGVYLLHGSIKMGPGMRMNRNMVVLKEGEDLTLINPVRMSEQGLASLDDLGKVRRVIRLGDFHGLDDSFYLDRYQCEFWAQSGQDPIQNSTLHTQFLRTLKALFQTLCSLFLKLLNILRLHCCLMIINF</sequence>
<gene>
    <name evidence="1" type="ORF">ACFOEK_19675</name>
</gene>
<dbReference type="Proteomes" id="UP001595476">
    <property type="component" value="Unassembled WGS sequence"/>
</dbReference>
<keyword evidence="2" id="KW-1185">Reference proteome</keyword>
<dbReference type="EMBL" id="JBHRSZ010000009">
    <property type="protein sequence ID" value="MFC3153269.1"/>
    <property type="molecule type" value="Genomic_DNA"/>
</dbReference>
<comment type="caution">
    <text evidence="1">The sequence shown here is derived from an EMBL/GenBank/DDBJ whole genome shotgun (WGS) entry which is preliminary data.</text>
</comment>
<dbReference type="RefSeq" id="WP_386723193.1">
    <property type="nucleotide sequence ID" value="NZ_JBHRSZ010000009.1"/>
</dbReference>
<evidence type="ECO:0000313" key="2">
    <source>
        <dbReference type="Proteomes" id="UP001595476"/>
    </source>
</evidence>
<accession>A0ABV7HHB7</accession>
<proteinExistence type="predicted"/>